<evidence type="ECO:0000313" key="2">
    <source>
        <dbReference type="EMBL" id="AIY16139.1"/>
    </source>
</evidence>
<evidence type="ECO:0000313" key="3">
    <source>
        <dbReference type="Proteomes" id="UP000030300"/>
    </source>
</evidence>
<dbReference type="GeneID" id="96608140"/>
<feature type="compositionally biased region" description="Basic and acidic residues" evidence="1">
    <location>
        <begin position="22"/>
        <end position="39"/>
    </location>
</feature>
<gene>
    <name evidence="2" type="ORF">KR76_04060</name>
</gene>
<dbReference type="KEGG" id="psim:KR76_04060"/>
<dbReference type="EMBL" id="CP009896">
    <property type="protein sequence ID" value="AIY16139.1"/>
    <property type="molecule type" value="Genomic_DNA"/>
</dbReference>
<accession>A0A0A1DFU4</accession>
<organism evidence="2 3">
    <name type="scientific">Nocardioides simplex</name>
    <name type="common">Arthrobacter simplex</name>
    <dbReference type="NCBI Taxonomy" id="2045"/>
    <lineage>
        <taxon>Bacteria</taxon>
        <taxon>Bacillati</taxon>
        <taxon>Actinomycetota</taxon>
        <taxon>Actinomycetes</taxon>
        <taxon>Propionibacteriales</taxon>
        <taxon>Nocardioidaceae</taxon>
        <taxon>Pimelobacter</taxon>
    </lineage>
</organism>
<protein>
    <submittedName>
        <fullName evidence="2">Uncharacterized protein</fullName>
    </submittedName>
</protein>
<dbReference type="RefSeq" id="WP_038676815.1">
    <property type="nucleotide sequence ID" value="NZ_BJMC01000029.1"/>
</dbReference>
<reference evidence="2 3" key="1">
    <citation type="journal article" date="2015" name="Genome Announc.">
        <title>Complete Genome Sequence of Steroid-Transforming Nocardioides simplex VKM Ac-2033D.</title>
        <authorList>
            <person name="Shtratnikova V.Y."/>
            <person name="Schelkunov M.I."/>
            <person name="Pekov Y.A."/>
            <person name="Fokina V.V."/>
            <person name="Logacheva M.D."/>
            <person name="Sokolov S.L."/>
            <person name="Bragin E.Y."/>
            <person name="Ashapkin V.V."/>
            <person name="Donova M.V."/>
        </authorList>
    </citation>
    <scope>NUCLEOTIDE SEQUENCE [LARGE SCALE GENOMIC DNA]</scope>
    <source>
        <strain evidence="2 3">VKM Ac-2033D</strain>
    </source>
</reference>
<dbReference type="HOGENOM" id="CLU_2701059_0_0_11"/>
<feature type="region of interest" description="Disordered" evidence="1">
    <location>
        <begin position="47"/>
        <end position="73"/>
    </location>
</feature>
<evidence type="ECO:0000256" key="1">
    <source>
        <dbReference type="SAM" id="MobiDB-lite"/>
    </source>
</evidence>
<sequence length="73" mass="8101">MGHIHVRDKQTGHEYAVPEHLFNDEAHEKTGKPVRDAHGDLVQPKFRTALGTPTKQAAKKASESGQKAETEKE</sequence>
<proteinExistence type="predicted"/>
<dbReference type="AlphaFoldDB" id="A0A0A1DFU4"/>
<keyword evidence="3" id="KW-1185">Reference proteome</keyword>
<feature type="region of interest" description="Disordered" evidence="1">
    <location>
        <begin position="22"/>
        <end position="41"/>
    </location>
</feature>
<feature type="compositionally biased region" description="Basic and acidic residues" evidence="1">
    <location>
        <begin position="60"/>
        <end position="73"/>
    </location>
</feature>
<dbReference type="STRING" id="2045.KR76_04060"/>
<name>A0A0A1DFU4_NOCSI</name>
<dbReference type="Proteomes" id="UP000030300">
    <property type="component" value="Chromosome"/>
</dbReference>